<organism evidence="8 9">
    <name type="scientific">Palleronia pontilimi</name>
    <dbReference type="NCBI Taxonomy" id="1964209"/>
    <lineage>
        <taxon>Bacteria</taxon>
        <taxon>Pseudomonadati</taxon>
        <taxon>Pseudomonadota</taxon>
        <taxon>Alphaproteobacteria</taxon>
        <taxon>Rhodobacterales</taxon>
        <taxon>Roseobacteraceae</taxon>
        <taxon>Palleronia</taxon>
    </lineage>
</organism>
<comment type="subcellular location">
    <subcellularLocation>
        <location evidence="1">Membrane</location>
        <topology evidence="1">Multi-pass membrane protein</topology>
    </subcellularLocation>
</comment>
<keyword evidence="9" id="KW-1185">Reference proteome</keyword>
<dbReference type="Proteomes" id="UP000642488">
    <property type="component" value="Unassembled WGS sequence"/>
</dbReference>
<accession>A0A934IGQ9</accession>
<dbReference type="InterPro" id="IPR000620">
    <property type="entry name" value="EamA_dom"/>
</dbReference>
<name>A0A934IGQ9_9RHOB</name>
<dbReference type="GO" id="GO:0016020">
    <property type="term" value="C:membrane"/>
    <property type="evidence" value="ECO:0007669"/>
    <property type="project" value="UniProtKB-SubCell"/>
</dbReference>
<feature type="transmembrane region" description="Helical" evidence="6">
    <location>
        <begin position="101"/>
        <end position="122"/>
    </location>
</feature>
<proteinExistence type="inferred from homology"/>
<evidence type="ECO:0000256" key="3">
    <source>
        <dbReference type="ARBA" id="ARBA00022692"/>
    </source>
</evidence>
<sequence length="287" mass="29391">MSTPASRQNLVAAAIMVAGMSLIPVGDAFNKAAALSSSHGAVTLAWWRFVVGTGLVLPLALGFARSWQPSRAFLIAVGLRGVLIAGGISCITQALTTVPLADAFGAFFIAPFVSLALARLVLGEDVRRVDWAAVALGFAGVLLVVRPGFGMEPGIGWALLAGCFYGSYITTTRATAQTGQPLSQLGGQLLVGLVVLAPLALFDPVPVWPQVPGLLFGSGFASGAGNLLAIIALGLGSTALLAPLIYSQLAVAAALSIWIFGTPIPLMAAFGMVLIVLAGLSRVVSRR</sequence>
<gene>
    <name evidence="8" type="ORF">ILP92_15105</name>
</gene>
<feature type="transmembrane region" description="Helical" evidence="6">
    <location>
        <begin position="129"/>
        <end position="149"/>
    </location>
</feature>
<dbReference type="RefSeq" id="WP_198917251.1">
    <property type="nucleotide sequence ID" value="NZ_JAEKPD010000016.1"/>
</dbReference>
<comment type="similarity">
    <text evidence="2">Belongs to the drug/metabolite transporter (DMT) superfamily. 10 TMS drug/metabolite exporter (DME) (TC 2.A.7.3) family.</text>
</comment>
<feature type="transmembrane region" description="Helical" evidence="6">
    <location>
        <begin position="185"/>
        <end position="202"/>
    </location>
</feature>
<feature type="domain" description="EamA" evidence="7">
    <location>
        <begin position="153"/>
        <end position="278"/>
    </location>
</feature>
<dbReference type="Pfam" id="PF00892">
    <property type="entry name" value="EamA"/>
    <property type="match status" value="2"/>
</dbReference>
<evidence type="ECO:0000313" key="9">
    <source>
        <dbReference type="Proteomes" id="UP000642488"/>
    </source>
</evidence>
<dbReference type="SUPFAM" id="SSF103481">
    <property type="entry name" value="Multidrug resistance efflux transporter EmrE"/>
    <property type="match status" value="2"/>
</dbReference>
<feature type="transmembrane region" description="Helical" evidence="6">
    <location>
        <begin position="73"/>
        <end position="95"/>
    </location>
</feature>
<dbReference type="AlphaFoldDB" id="A0A934IGQ9"/>
<feature type="transmembrane region" description="Helical" evidence="6">
    <location>
        <begin position="155"/>
        <end position="173"/>
    </location>
</feature>
<protein>
    <submittedName>
        <fullName evidence="8">DMT family transporter</fullName>
    </submittedName>
</protein>
<evidence type="ECO:0000256" key="1">
    <source>
        <dbReference type="ARBA" id="ARBA00004141"/>
    </source>
</evidence>
<evidence type="ECO:0000256" key="2">
    <source>
        <dbReference type="ARBA" id="ARBA00009853"/>
    </source>
</evidence>
<dbReference type="PANTHER" id="PTHR22911:SF6">
    <property type="entry name" value="SOLUTE CARRIER FAMILY 35 MEMBER G1"/>
    <property type="match status" value="1"/>
</dbReference>
<comment type="caution">
    <text evidence="8">The sequence shown here is derived from an EMBL/GenBank/DDBJ whole genome shotgun (WGS) entry which is preliminary data.</text>
</comment>
<evidence type="ECO:0000256" key="4">
    <source>
        <dbReference type="ARBA" id="ARBA00022989"/>
    </source>
</evidence>
<feature type="domain" description="EamA" evidence="7">
    <location>
        <begin position="35"/>
        <end position="145"/>
    </location>
</feature>
<reference evidence="8" key="1">
    <citation type="submission" date="2020-12" db="EMBL/GenBank/DDBJ databases">
        <title>Bacterial taxonomy.</title>
        <authorList>
            <person name="Pan X."/>
        </authorList>
    </citation>
    <scope>NUCLEOTIDE SEQUENCE</scope>
    <source>
        <strain evidence="8">KCTC 52957</strain>
    </source>
</reference>
<keyword evidence="4 6" id="KW-1133">Transmembrane helix</keyword>
<dbReference type="PANTHER" id="PTHR22911">
    <property type="entry name" value="ACYL-MALONYL CONDENSING ENZYME-RELATED"/>
    <property type="match status" value="1"/>
</dbReference>
<keyword evidence="5 6" id="KW-0472">Membrane</keyword>
<evidence type="ECO:0000313" key="8">
    <source>
        <dbReference type="EMBL" id="MBJ3764077.1"/>
    </source>
</evidence>
<evidence type="ECO:0000256" key="5">
    <source>
        <dbReference type="ARBA" id="ARBA00023136"/>
    </source>
</evidence>
<evidence type="ECO:0000259" key="7">
    <source>
        <dbReference type="Pfam" id="PF00892"/>
    </source>
</evidence>
<dbReference type="EMBL" id="JAEKPD010000016">
    <property type="protein sequence ID" value="MBJ3764077.1"/>
    <property type="molecule type" value="Genomic_DNA"/>
</dbReference>
<evidence type="ECO:0000256" key="6">
    <source>
        <dbReference type="SAM" id="Phobius"/>
    </source>
</evidence>
<feature type="transmembrane region" description="Helical" evidence="6">
    <location>
        <begin position="266"/>
        <end position="284"/>
    </location>
</feature>
<dbReference type="InterPro" id="IPR037185">
    <property type="entry name" value="EmrE-like"/>
</dbReference>
<keyword evidence="3 6" id="KW-0812">Transmembrane</keyword>
<feature type="transmembrane region" description="Helical" evidence="6">
    <location>
        <begin position="44"/>
        <end position="61"/>
    </location>
</feature>